<proteinExistence type="predicted"/>
<accession>A0A914ZV01</accession>
<dbReference type="AlphaFoldDB" id="A0A914ZV01"/>
<protein>
    <submittedName>
        <fullName evidence="2">SWIM-type domain-containing protein</fullName>
    </submittedName>
</protein>
<keyword evidence="1" id="KW-1185">Reference proteome</keyword>
<reference evidence="2" key="1">
    <citation type="submission" date="2022-11" db="UniProtKB">
        <authorList>
            <consortium name="WormBaseParasite"/>
        </authorList>
    </citation>
    <scope>IDENTIFICATION</scope>
</reference>
<dbReference type="Proteomes" id="UP000887569">
    <property type="component" value="Unplaced"/>
</dbReference>
<name>A0A914ZV01_PARUN</name>
<sequence>MWMDSFPIKLHEHNPFELYFYCQLIAGYLLLASVILTTLGAEEQQQNIYSSTVSTDRFLCPLPGGASFAPKNANYCIYAIGYTEEAYGDNLFYNKDSSDYADQLEAAATPACAQNQLSEPQYSGGWMHISNGTINIFFVCCKECAHLGTSKLEALLTLKNVFTARSYLNVKKIYEHIETDAVAEGVVYRERYVLMMENENRTQLIDLPTCLSQEFRIIPSFVNTPMCWVKATAERRCEACGDPPTYKEFLNLIEKTEILNLTLGPYDAFHSRHMEGTHCANDMKKSTCLFWDTPRRYNMECCCLGSEIERMHCQEELSKGGRKVDGQQPNCAVRTLFSSRGEENITSVQHVVSQLHKTISPINASFDDILASLNKHAHCTTHLVHVPWHQQQYLYLHQIEQFLLPAVNLSYIEEAIPNCERLSVDDYRIRDISVRQCYPGIPLESMCPFQYYEYNRTEMATSMHCCCNSVSFCNYKGEIRARTLYLPMQLCHYNNNFQQLFNKYAINDTMKHHSCLVHYANADVMRDIYEESGSEIMNSSVLNVLPGAPLIPIDYAYAFLSENNSCGYVETLVHKKYLATRRCKSDVRLNTEFLPLKLYVCRCKTPVDEGKPLTPCDIHLRMEIARREEEEQTKKSASICAVYSQLSSQHAVSKKTVEVNNRISGACHVAVRLSHVADNGMTFSISAGPAVSRDVNEAGILLNHIGYSLYERTGDPSTRCFARSGTAHCFCRSYEDGSACNARMSEVKATIREAITSLLRKDRLHYDIGLTSLQKDTDATTCRHRGSVAVITYNPFTGKSQVKSNCLYRREKTREEGLVCRRNFTTGRKCVLRSGRVICCCIEEEECRQLESSVWGLMNAIQYIERRY</sequence>
<evidence type="ECO:0000313" key="2">
    <source>
        <dbReference type="WBParaSite" id="PgB25_g020_t02"/>
    </source>
</evidence>
<evidence type="ECO:0000313" key="1">
    <source>
        <dbReference type="Proteomes" id="UP000887569"/>
    </source>
</evidence>
<organism evidence="1 2">
    <name type="scientific">Parascaris univalens</name>
    <name type="common">Nematode worm</name>
    <dbReference type="NCBI Taxonomy" id="6257"/>
    <lineage>
        <taxon>Eukaryota</taxon>
        <taxon>Metazoa</taxon>
        <taxon>Ecdysozoa</taxon>
        <taxon>Nematoda</taxon>
        <taxon>Chromadorea</taxon>
        <taxon>Rhabditida</taxon>
        <taxon>Spirurina</taxon>
        <taxon>Ascaridomorpha</taxon>
        <taxon>Ascaridoidea</taxon>
        <taxon>Ascarididae</taxon>
        <taxon>Parascaris</taxon>
    </lineage>
</organism>
<dbReference type="WBParaSite" id="PgB25_g020_t02">
    <property type="protein sequence ID" value="PgB25_g020_t02"/>
    <property type="gene ID" value="PgB25_g020"/>
</dbReference>